<comment type="caution">
    <text evidence="1">The sequence shown here is derived from an EMBL/GenBank/DDBJ whole genome shotgun (WGS) entry which is preliminary data.</text>
</comment>
<organism evidence="1 2">
    <name type="scientific">Fusarium decemcellulare</name>
    <dbReference type="NCBI Taxonomy" id="57161"/>
    <lineage>
        <taxon>Eukaryota</taxon>
        <taxon>Fungi</taxon>
        <taxon>Dikarya</taxon>
        <taxon>Ascomycota</taxon>
        <taxon>Pezizomycotina</taxon>
        <taxon>Sordariomycetes</taxon>
        <taxon>Hypocreomycetidae</taxon>
        <taxon>Hypocreales</taxon>
        <taxon>Nectriaceae</taxon>
        <taxon>Fusarium</taxon>
        <taxon>Fusarium decemcellulare species complex</taxon>
    </lineage>
</organism>
<name>A0ACC1SES6_9HYPO</name>
<dbReference type="Proteomes" id="UP001148629">
    <property type="component" value="Unassembled WGS sequence"/>
</dbReference>
<protein>
    <submittedName>
        <fullName evidence="1">Uncharacterized protein</fullName>
    </submittedName>
</protein>
<evidence type="ECO:0000313" key="1">
    <source>
        <dbReference type="EMBL" id="KAJ3538217.1"/>
    </source>
</evidence>
<keyword evidence="2" id="KW-1185">Reference proteome</keyword>
<accession>A0ACC1SES6</accession>
<evidence type="ECO:0000313" key="2">
    <source>
        <dbReference type="Proteomes" id="UP001148629"/>
    </source>
</evidence>
<gene>
    <name evidence="1" type="ORF">NM208_g6003</name>
</gene>
<dbReference type="EMBL" id="JANRMS010000534">
    <property type="protein sequence ID" value="KAJ3538217.1"/>
    <property type="molecule type" value="Genomic_DNA"/>
</dbReference>
<proteinExistence type="predicted"/>
<reference evidence="1" key="1">
    <citation type="submission" date="2022-08" db="EMBL/GenBank/DDBJ databases">
        <title>Genome Sequence of Fusarium decemcellulare.</title>
        <authorList>
            <person name="Buettner E."/>
        </authorList>
    </citation>
    <scope>NUCLEOTIDE SEQUENCE</scope>
    <source>
        <strain evidence="1">Babe19</strain>
    </source>
</reference>
<sequence>MREQNPKAEVDDGIGTGAGTGTRSGLKRDNESDSRLEGATSRASKRSRAVDTPEADVAITLERYTVGWVCALPLEMAAAKGMLDEVHPNLTQQDPADHNSYILGEAWGHNVVVACLPAGIYGTTPAATVAKDMLRTFKSIRFGLMVGIGGGAPSKRQDIRLGDVVVSQPMGTNGGVIQYDRGKALPQGQFQRTGSLNTPPQVLLAALSRLQADHLTGDSRIPEFLAELVAKSPKKMKKKFSHQGASNDCLYSAEYHHVDPDSTCAQCDPEQTNQREARDDSDPVIHYGTIASGNQVIKDGQTRDKLSKEFGVLCFETEAAGLQDFPCLVIRGICDYADSHKNKMWQEYAAATAAAFAKELLSIIPPRRVLQEKPITQLVSIANEHLQVSTQHLSLSSELLFEQKRTNQILEERPIDLHTVHEARYDSADVRDSPRCESGTRIRIQQTISQWADKYPGEPFFWLVGPAGTGKSTTIRTIADSFANNKRLAAGYFFKRGEKGRNDTSRLFSTLAMQLADSIPSFEACLRTSLGSLDKDAIEKKGLEFQFEKLLLLPLGCLPPVTATHPPKVIILDALDECERPEHLPRVLTLLSNLCNAYTTHLRVLFTSRSAPNIIEAFKPHVKEESVRSLELHREFSEDTKSDIRTFLKIRFADIRAKRRVEQDPWPTVEDLHHLVQLAINPEPLFIYAATLVRFVYDEYRPRNPKHQLKLWLKQCKFNKSQLHQAYDPILNQIFLGNDEEESGQKLKFLGALVLLATPLSPTSLTILLDMDMDDINWWLPELHAVLDISPEPHEPIRLLHRSFSDFLLDEESSDSNEYRVDASKTHMMLVEKCIQCMNKGLKQDICDVQKPGTFRSAIDKEKIDHCVPPHLRYACLYWFHHLQCSGRSLDSFVYTFLYDHFLHWLEVLSLVGQLSEGATVLSGLLEMNQHFPCAPSDFIQFVQDAKRIISRFGRVIERAPLQTYSSLLFLSPTKGKVRQRFWDERMPRLGCIQGVMSNWDARLQALGRHALRVTTIAFSLDGKLLATASEDRTVRLWDPITGKRLQTLWGHTGRVTAATFSPNSCLMASTDLCLGPFNEMDQTIRIWNVATGTCNHVLQGLVGIIVTLVFSPDSSLLMSASEIQVTRLWDANTGLYQESIDRPDIPEGSDHLDPHMPSGCSTPDFVLCVTAIAFSPCAQIQALAFSDGGICFLSLAARSHHYTLKNHTDPICTVAFSSDSQTLASGSADGTVRLWDVATGAQKYIIEIHDNVQVVTLSADGRLLATATANKIQLWDVASGACQNTLADRCVRAIAFSPDSQLLASGSFFGKVYIWDATLRTTQETFDGHGGFTTDLALSPDGHLLASASGETVQLWDTETCVRQRIFKDHTAVFEKVVFSPDNNLLASASRAKPPDNEWFPSAPTDEKIRIWDVKNGNLQETISGYWGSISGVAYSPDGQLVASISSYSPQIELWDPSTGTHQRTLEDCSRADENLTFSPDGRNIAAVLQDHAFQVHDVHDLVIWETSTGTHQQTLRGFGRRIDSFIFSHNSQLVAIVLHPDNISLWNWTTATHLHTFTHEEEAVGMVAFSPNTRLLASALNHEAVWLWDVVTGVHHHTLEDHEGIASAIAFSQDGQVVAVASDDTSVRLWHTAAEKHPHAILIHDSIVTTVQFSPSGQKIATVSRNKSIRVWDIASGAQQQVALHGGGGVMDVTFLPDELVVSISNFESTRFWNLWKGMALETRRYCTRDVTQGQSVSRRIGINIREAWITDGLEKLVWLPWGYRSKAWSQVGSAVVFSDQTGRIIRFQVS</sequence>